<dbReference type="AlphaFoldDB" id="A0A0A9D6E2"/>
<reference evidence="1" key="2">
    <citation type="journal article" date="2015" name="Data Brief">
        <title>Shoot transcriptome of the giant reed, Arundo donax.</title>
        <authorList>
            <person name="Barrero R.A."/>
            <person name="Guerrero F.D."/>
            <person name="Moolhuijzen P."/>
            <person name="Goolsby J.A."/>
            <person name="Tidwell J."/>
            <person name="Bellgard S.E."/>
            <person name="Bellgard M.I."/>
        </authorList>
    </citation>
    <scope>NUCLEOTIDE SEQUENCE</scope>
    <source>
        <tissue evidence="1">Shoot tissue taken approximately 20 cm above the soil surface</tissue>
    </source>
</reference>
<protein>
    <submittedName>
        <fullName evidence="1">Uncharacterized protein</fullName>
    </submittedName>
</protein>
<organism evidence="1">
    <name type="scientific">Arundo donax</name>
    <name type="common">Giant reed</name>
    <name type="synonym">Donax arundinaceus</name>
    <dbReference type="NCBI Taxonomy" id="35708"/>
    <lineage>
        <taxon>Eukaryota</taxon>
        <taxon>Viridiplantae</taxon>
        <taxon>Streptophyta</taxon>
        <taxon>Embryophyta</taxon>
        <taxon>Tracheophyta</taxon>
        <taxon>Spermatophyta</taxon>
        <taxon>Magnoliopsida</taxon>
        <taxon>Liliopsida</taxon>
        <taxon>Poales</taxon>
        <taxon>Poaceae</taxon>
        <taxon>PACMAD clade</taxon>
        <taxon>Arundinoideae</taxon>
        <taxon>Arundineae</taxon>
        <taxon>Arundo</taxon>
    </lineage>
</organism>
<dbReference type="EMBL" id="GBRH01216690">
    <property type="protein sequence ID" value="JAD81205.1"/>
    <property type="molecule type" value="Transcribed_RNA"/>
</dbReference>
<evidence type="ECO:0000313" key="1">
    <source>
        <dbReference type="EMBL" id="JAD81205.1"/>
    </source>
</evidence>
<reference evidence="1" key="1">
    <citation type="submission" date="2014-09" db="EMBL/GenBank/DDBJ databases">
        <authorList>
            <person name="Magalhaes I.L.F."/>
            <person name="Oliveira U."/>
            <person name="Santos F.R."/>
            <person name="Vidigal T.H.D.A."/>
            <person name="Brescovit A.D."/>
            <person name="Santos A.J."/>
        </authorList>
    </citation>
    <scope>NUCLEOTIDE SEQUENCE</scope>
    <source>
        <tissue evidence="1">Shoot tissue taken approximately 20 cm above the soil surface</tissue>
    </source>
</reference>
<sequence length="24" mass="2783">MYLNFRGFHIACMISTVTAWPPKV</sequence>
<name>A0A0A9D6E2_ARUDO</name>
<accession>A0A0A9D6E2</accession>
<proteinExistence type="predicted"/>